<feature type="transmembrane region" description="Helical" evidence="6">
    <location>
        <begin position="82"/>
        <end position="99"/>
    </location>
</feature>
<keyword evidence="8" id="KW-1185">Reference proteome</keyword>
<dbReference type="RefSeq" id="WP_093793223.1">
    <property type="nucleotide sequence ID" value="NZ_CP155571.1"/>
</dbReference>
<feature type="transmembrane region" description="Helical" evidence="6">
    <location>
        <begin position="203"/>
        <end position="224"/>
    </location>
</feature>
<feature type="transmembrane region" description="Helical" evidence="6">
    <location>
        <begin position="122"/>
        <end position="142"/>
    </location>
</feature>
<keyword evidence="2" id="KW-1003">Cell membrane</keyword>
<dbReference type="InterPro" id="IPR018385">
    <property type="entry name" value="C4_dicarb_anaerob_car-like"/>
</dbReference>
<evidence type="ECO:0000256" key="3">
    <source>
        <dbReference type="ARBA" id="ARBA00022692"/>
    </source>
</evidence>
<evidence type="ECO:0000313" key="8">
    <source>
        <dbReference type="Proteomes" id="UP000216052"/>
    </source>
</evidence>
<organism evidence="7 8">
    <name type="scientific">Sporomusa acidovorans (strain ATCC 49682 / DSM 3132 / Mol)</name>
    <dbReference type="NCBI Taxonomy" id="1123286"/>
    <lineage>
        <taxon>Bacteria</taxon>
        <taxon>Bacillati</taxon>
        <taxon>Bacillota</taxon>
        <taxon>Negativicutes</taxon>
        <taxon>Selenomonadales</taxon>
        <taxon>Sporomusaceae</taxon>
        <taxon>Sporomusa</taxon>
    </lineage>
</organism>
<keyword evidence="5 6" id="KW-0472">Membrane</keyword>
<evidence type="ECO:0000256" key="5">
    <source>
        <dbReference type="ARBA" id="ARBA00023136"/>
    </source>
</evidence>
<feature type="transmembrane region" description="Helical" evidence="6">
    <location>
        <begin position="448"/>
        <end position="468"/>
    </location>
</feature>
<dbReference type="Pfam" id="PF03606">
    <property type="entry name" value="DcuC"/>
    <property type="match status" value="1"/>
</dbReference>
<feature type="transmembrane region" description="Helical" evidence="6">
    <location>
        <begin position="289"/>
        <end position="308"/>
    </location>
</feature>
<dbReference type="EMBL" id="CP155571">
    <property type="protein sequence ID" value="XFO74685.1"/>
    <property type="molecule type" value="Genomic_DNA"/>
</dbReference>
<reference evidence="7" key="1">
    <citation type="submission" date="2024-05" db="EMBL/GenBank/DDBJ databases">
        <title>Isolation and characterization of Sporomusa carbonis sp. nov., a carboxydotrophic hydrogenogen in the genus of Sporomusa isolated from a charcoal burning pile.</title>
        <authorList>
            <person name="Boeer T."/>
            <person name="Rosenbaum F."/>
            <person name="Eysell L."/>
            <person name="Mueller V."/>
            <person name="Daniel R."/>
            <person name="Poehlein A."/>
        </authorList>
    </citation>
    <scope>NUCLEOTIDE SEQUENCE [LARGE SCALE GENOMIC DNA]</scope>
    <source>
        <strain evidence="7">DSM 3132</strain>
    </source>
</reference>
<feature type="transmembrane region" description="Helical" evidence="6">
    <location>
        <begin position="416"/>
        <end position="436"/>
    </location>
</feature>
<evidence type="ECO:0000256" key="4">
    <source>
        <dbReference type="ARBA" id="ARBA00022989"/>
    </source>
</evidence>
<comment type="subcellular location">
    <subcellularLocation>
        <location evidence="1">Cell membrane</location>
        <topology evidence="1">Multi-pass membrane protein</topology>
    </subcellularLocation>
</comment>
<evidence type="ECO:0000313" key="7">
    <source>
        <dbReference type="EMBL" id="XFO74685.1"/>
    </source>
</evidence>
<gene>
    <name evidence="7" type="ORF">SPACI_047960</name>
</gene>
<evidence type="ECO:0000256" key="2">
    <source>
        <dbReference type="ARBA" id="ARBA00022475"/>
    </source>
</evidence>
<dbReference type="PANTHER" id="PTHR43652:SF2">
    <property type="entry name" value="BASIC AMINO ACID ANTIPORTER YFCC-RELATED"/>
    <property type="match status" value="1"/>
</dbReference>
<dbReference type="InterPro" id="IPR051679">
    <property type="entry name" value="DASS-Related_Transporters"/>
</dbReference>
<keyword evidence="3 6" id="KW-0812">Transmembrane</keyword>
<protein>
    <recommendedName>
        <fullName evidence="9">C4-dicarboxylate anaerobic carrier</fullName>
    </recommendedName>
</protein>
<evidence type="ECO:0000256" key="6">
    <source>
        <dbReference type="SAM" id="Phobius"/>
    </source>
</evidence>
<dbReference type="PANTHER" id="PTHR43652">
    <property type="entry name" value="BASIC AMINO ACID ANTIPORTER YFCC-RELATED"/>
    <property type="match status" value="1"/>
</dbReference>
<feature type="transmembrane region" description="Helical" evidence="6">
    <location>
        <begin position="262"/>
        <end position="283"/>
    </location>
</feature>
<dbReference type="Proteomes" id="UP000216052">
    <property type="component" value="Chromosome"/>
</dbReference>
<feature type="transmembrane region" description="Helical" evidence="6">
    <location>
        <begin position="358"/>
        <end position="379"/>
    </location>
</feature>
<proteinExistence type="predicted"/>
<name>A0ABZ3J966_SPOA4</name>
<sequence length="469" mass="50480">MSELSIKKKSSLAERFNNSIVILFSILAFIALLSYVIPAGEYDRVQVGGQLLTKAGSFHTIPSSPMTFMGFFQAVPQGMQAASSLLFMILLIGGSIRIFDSTGAIRSALGSLINVFGKDKGGWILASIVIFFALIGAFPAMFEATIPFAPICVSIALALGYDVVVGVAIGLLGVAVGWTAGPTNPWTVGIGHNIAQLPLFSGFSYRLFVLIVLVAITIVYILRYGNAVKSGRRKSVMEGIDISEFDAYKSLGDDIFTVRHKLIILTLAITIGVLLYGTYNWHWQITEMSAIYILGGIIAGLIGGFSPGKIADEFIDGGKAIFMPAMAVGLARSIQIIMNNTHITDTLVYYFSIPLQGLSPAISAVGMFIVQSLLTFFIPSGSGLAMLSMPIMVPLSDVIHLNRQIAILAFQYGDGLAHLCFPTTAVTVAFIAVGKIPFSRWLKFIMPYLYLVWAFAAISLVIAVAVNWS</sequence>
<accession>A0ABZ3J966</accession>
<evidence type="ECO:0000256" key="1">
    <source>
        <dbReference type="ARBA" id="ARBA00004651"/>
    </source>
</evidence>
<feature type="transmembrane region" description="Helical" evidence="6">
    <location>
        <begin position="20"/>
        <end position="37"/>
    </location>
</feature>
<feature type="transmembrane region" description="Helical" evidence="6">
    <location>
        <begin position="154"/>
        <end position="178"/>
    </location>
</feature>
<keyword evidence="4 6" id="KW-1133">Transmembrane helix</keyword>
<evidence type="ECO:0008006" key="9">
    <source>
        <dbReference type="Google" id="ProtNLM"/>
    </source>
</evidence>